<dbReference type="Pfam" id="PF08281">
    <property type="entry name" value="Sigma70_r4_2"/>
    <property type="match status" value="1"/>
</dbReference>
<dbReference type="InterPro" id="IPR014284">
    <property type="entry name" value="RNA_pol_sigma-70_dom"/>
</dbReference>
<dbReference type="EMBL" id="MFLC01000005">
    <property type="protein sequence ID" value="OGG55329.1"/>
    <property type="molecule type" value="Genomic_DNA"/>
</dbReference>
<dbReference type="GO" id="GO:0016987">
    <property type="term" value="F:sigma factor activity"/>
    <property type="evidence" value="ECO:0007669"/>
    <property type="project" value="UniProtKB-KW"/>
</dbReference>
<dbReference type="InterPro" id="IPR013325">
    <property type="entry name" value="RNA_pol_sigma_r2"/>
</dbReference>
<organism evidence="8 9">
    <name type="scientific">Candidatus Kaiserbacteria bacterium RIFCSPHIGHO2_02_FULL_49_11</name>
    <dbReference type="NCBI Taxonomy" id="1798489"/>
    <lineage>
        <taxon>Bacteria</taxon>
        <taxon>Candidatus Kaiseribacteriota</taxon>
    </lineage>
</organism>
<feature type="domain" description="RNA polymerase sigma factor 70 region 4 type 2" evidence="7">
    <location>
        <begin position="135"/>
        <end position="184"/>
    </location>
</feature>
<dbReference type="GO" id="GO:0003677">
    <property type="term" value="F:DNA binding"/>
    <property type="evidence" value="ECO:0007669"/>
    <property type="project" value="UniProtKB-KW"/>
</dbReference>
<dbReference type="InterPro" id="IPR007627">
    <property type="entry name" value="RNA_pol_sigma70_r2"/>
</dbReference>
<evidence type="ECO:0000256" key="3">
    <source>
        <dbReference type="ARBA" id="ARBA00023082"/>
    </source>
</evidence>
<keyword evidence="2" id="KW-0805">Transcription regulation</keyword>
<evidence type="ECO:0000256" key="2">
    <source>
        <dbReference type="ARBA" id="ARBA00023015"/>
    </source>
</evidence>
<keyword evidence="3" id="KW-0731">Sigma factor</keyword>
<dbReference type="Pfam" id="PF04542">
    <property type="entry name" value="Sigma70_r2"/>
    <property type="match status" value="1"/>
</dbReference>
<evidence type="ECO:0000259" key="6">
    <source>
        <dbReference type="Pfam" id="PF04542"/>
    </source>
</evidence>
<feature type="domain" description="RNA polymerase sigma-70 region 2" evidence="6">
    <location>
        <begin position="37"/>
        <end position="103"/>
    </location>
</feature>
<comment type="similarity">
    <text evidence="1">Belongs to the sigma-70 factor family. ECF subfamily.</text>
</comment>
<evidence type="ECO:0000256" key="1">
    <source>
        <dbReference type="ARBA" id="ARBA00010641"/>
    </source>
</evidence>
<sequence length="195" mass="22327">MGLLDYQTEEESGATQSDEEILALSLHNPDLFSLILKRYQDAFMRKALSILKNNEDAEEAVSETFSKIYLYADRFEVQDGAHFSSWAYRILMNTCFTRYQKLKKDWAALQTLDPEVYEALPDTGEQFEKHTVSDYVVSALAKMPEHFARVLSLHFIEGLSHQEIAEKEGLSLGAVKTRVHRAKESFRKVTQSSPL</sequence>
<dbReference type="SUPFAM" id="SSF88659">
    <property type="entry name" value="Sigma3 and sigma4 domains of RNA polymerase sigma factors"/>
    <property type="match status" value="1"/>
</dbReference>
<dbReference type="Proteomes" id="UP000177659">
    <property type="component" value="Unassembled WGS sequence"/>
</dbReference>
<evidence type="ECO:0000259" key="7">
    <source>
        <dbReference type="Pfam" id="PF08281"/>
    </source>
</evidence>
<dbReference type="Gene3D" id="1.10.10.10">
    <property type="entry name" value="Winged helix-like DNA-binding domain superfamily/Winged helix DNA-binding domain"/>
    <property type="match status" value="1"/>
</dbReference>
<dbReference type="CDD" id="cd06171">
    <property type="entry name" value="Sigma70_r4"/>
    <property type="match status" value="1"/>
</dbReference>
<dbReference type="InterPro" id="IPR013324">
    <property type="entry name" value="RNA_pol_sigma_r3/r4-like"/>
</dbReference>
<evidence type="ECO:0000313" key="9">
    <source>
        <dbReference type="Proteomes" id="UP000177659"/>
    </source>
</evidence>
<protein>
    <recommendedName>
        <fullName evidence="10">RNA polymerase subunit sigma-24</fullName>
    </recommendedName>
</protein>
<dbReference type="SUPFAM" id="SSF88946">
    <property type="entry name" value="Sigma2 domain of RNA polymerase sigma factors"/>
    <property type="match status" value="1"/>
</dbReference>
<comment type="caution">
    <text evidence="8">The sequence shown here is derived from an EMBL/GenBank/DDBJ whole genome shotgun (WGS) entry which is preliminary data.</text>
</comment>
<reference evidence="8 9" key="1">
    <citation type="journal article" date="2016" name="Nat. Commun.">
        <title>Thousands of microbial genomes shed light on interconnected biogeochemical processes in an aquifer system.</title>
        <authorList>
            <person name="Anantharaman K."/>
            <person name="Brown C.T."/>
            <person name="Hug L.A."/>
            <person name="Sharon I."/>
            <person name="Castelle C.J."/>
            <person name="Probst A.J."/>
            <person name="Thomas B.C."/>
            <person name="Singh A."/>
            <person name="Wilkins M.J."/>
            <person name="Karaoz U."/>
            <person name="Brodie E.L."/>
            <person name="Williams K.H."/>
            <person name="Hubbard S.S."/>
            <person name="Banfield J.F."/>
        </authorList>
    </citation>
    <scope>NUCLEOTIDE SEQUENCE [LARGE SCALE GENOMIC DNA]</scope>
</reference>
<dbReference type="InterPro" id="IPR036388">
    <property type="entry name" value="WH-like_DNA-bd_sf"/>
</dbReference>
<evidence type="ECO:0000256" key="5">
    <source>
        <dbReference type="ARBA" id="ARBA00023163"/>
    </source>
</evidence>
<dbReference type="GO" id="GO:0006352">
    <property type="term" value="P:DNA-templated transcription initiation"/>
    <property type="evidence" value="ECO:0007669"/>
    <property type="project" value="InterPro"/>
</dbReference>
<dbReference type="NCBIfam" id="TIGR02937">
    <property type="entry name" value="sigma70-ECF"/>
    <property type="match status" value="1"/>
</dbReference>
<evidence type="ECO:0000256" key="4">
    <source>
        <dbReference type="ARBA" id="ARBA00023125"/>
    </source>
</evidence>
<evidence type="ECO:0008006" key="10">
    <source>
        <dbReference type="Google" id="ProtNLM"/>
    </source>
</evidence>
<dbReference type="PANTHER" id="PTHR43133:SF8">
    <property type="entry name" value="RNA POLYMERASE SIGMA FACTOR HI_1459-RELATED"/>
    <property type="match status" value="1"/>
</dbReference>
<keyword evidence="4" id="KW-0238">DNA-binding</keyword>
<keyword evidence="5" id="KW-0804">Transcription</keyword>
<dbReference type="AlphaFoldDB" id="A0A1F6D1M1"/>
<dbReference type="InterPro" id="IPR039425">
    <property type="entry name" value="RNA_pol_sigma-70-like"/>
</dbReference>
<accession>A0A1F6D1M1</accession>
<evidence type="ECO:0000313" key="8">
    <source>
        <dbReference type="EMBL" id="OGG55329.1"/>
    </source>
</evidence>
<proteinExistence type="inferred from homology"/>
<dbReference type="InterPro" id="IPR013249">
    <property type="entry name" value="RNA_pol_sigma70_r4_t2"/>
</dbReference>
<gene>
    <name evidence="8" type="ORF">A3D62_01765</name>
</gene>
<dbReference type="PANTHER" id="PTHR43133">
    <property type="entry name" value="RNA POLYMERASE ECF-TYPE SIGMA FACTO"/>
    <property type="match status" value="1"/>
</dbReference>
<dbReference type="Gene3D" id="1.10.1740.10">
    <property type="match status" value="1"/>
</dbReference>
<name>A0A1F6D1M1_9BACT</name>